<dbReference type="Proteomes" id="UP000052982">
    <property type="component" value="Unassembled WGS sequence"/>
</dbReference>
<name>A0A101SKX8_9ACTN</name>
<gene>
    <name evidence="4" type="ORF">AQJ64_39680</name>
</gene>
<dbReference type="InterPro" id="IPR016032">
    <property type="entry name" value="Sig_transdc_resp-reg_C-effctor"/>
</dbReference>
<evidence type="ECO:0000256" key="2">
    <source>
        <dbReference type="ARBA" id="ARBA00022840"/>
    </source>
</evidence>
<evidence type="ECO:0000259" key="3">
    <source>
        <dbReference type="PROSITE" id="PS50043"/>
    </source>
</evidence>
<dbReference type="SUPFAM" id="SSF46894">
    <property type="entry name" value="C-terminal effector domain of the bipartite response regulators"/>
    <property type="match status" value="1"/>
</dbReference>
<dbReference type="GO" id="GO:0004016">
    <property type="term" value="F:adenylate cyclase activity"/>
    <property type="evidence" value="ECO:0007669"/>
    <property type="project" value="TreeGrafter"/>
</dbReference>
<dbReference type="RefSeq" id="WP_055638641.1">
    <property type="nucleotide sequence ID" value="NZ_KQ948784.1"/>
</dbReference>
<protein>
    <recommendedName>
        <fullName evidence="3">HTH luxR-type domain-containing protein</fullName>
    </recommendedName>
</protein>
<dbReference type="InterPro" id="IPR000792">
    <property type="entry name" value="Tscrpt_reg_LuxR_C"/>
</dbReference>
<dbReference type="SUPFAM" id="SSF52540">
    <property type="entry name" value="P-loop containing nucleoside triphosphate hydrolases"/>
    <property type="match status" value="1"/>
</dbReference>
<dbReference type="EMBL" id="LMWW01000069">
    <property type="protein sequence ID" value="KUN76107.1"/>
    <property type="molecule type" value="Genomic_DNA"/>
</dbReference>
<keyword evidence="2" id="KW-0067">ATP-binding</keyword>
<keyword evidence="1" id="KW-0547">Nucleotide-binding</keyword>
<dbReference type="GO" id="GO:0005737">
    <property type="term" value="C:cytoplasm"/>
    <property type="evidence" value="ECO:0007669"/>
    <property type="project" value="TreeGrafter"/>
</dbReference>
<sequence length="960" mass="101569">MLLERQNELKVAAEALRLAAHGNGSMVVISGPPGIGKSAVLSEIGELAARLATGPTAGSAAIPRPLVMRAYAAPAERSFALGVARQLLEPVVKSGNFVGRWCSGPARPALAFLQGDPESPRQHTATTVRALLSLVENMSQARTPVLLIDDLHWADEGTLDWLDQLVQLVPHRGILVAATICEGEPAAEPPGVRAVAAAEHTLAPAPLGTASVDTLILERLGVPGDAEFTAACQDATRGNPLHLVSLLQECRSRGIAPVAAGASEATTLAPPAWRRRLMLSLQEQPPYVLAAARALQVLGDGADPQVVGELAGLDRVDRQAGLWRLRRLALVVPEGTTLRLAHQTVHEVIEDAMPPGERNRLHLRAAALLRYRGGTPEQVAGHLLASTAPLDEESVVALRHAAEAAGRRGAPETAARYLRRALLDVPPHSEARALLLVELATVERSFAPSVAVRHITQALPLLPGARARAEALLALTPVATGALLLSLGDAMRQTARELTATETRPADRRLLELRLEARLHHLCDLDPSVLASAADRLAGLGGRPEMAHLGQRELLVALTYTATVSAALPAAQVRTLAHRVLEHEPACAAHVHTMVPLVVPVAVAADSVTGLMSWLDTALADAERRGGRLEQSVVLSEQALVLLAQGRVTAARERAVRAVSVSGPEEASTLSIIASTMVALRTREPDLVDALPERIRGMHENCVLAGLLTVVRGMKAERRHEPGMAVEHFLDAEYALDRAGWRNPVLAPSAYWAARTLHRMGESERAEQLSERHLEQARAWGAPSGLGRALALQAAVTGSSSAPRLLREAAGVLEKSADLLTRASVLLRLAEAVAPRHAAEAEAALRTSYELAVECGAMRIAARAQEMLGPAAVGVPTRGRLTSTERMVAQMAVEGLTNQAIADALGVSRRAVEKHLTNCYRKMSTSGRSGLASALEDAGLFEPAGASAPPAETIRPQGAA</sequence>
<dbReference type="PROSITE" id="PS50043">
    <property type="entry name" value="HTH_LUXR_2"/>
    <property type="match status" value="1"/>
</dbReference>
<dbReference type="AlphaFoldDB" id="A0A101SKX8"/>
<dbReference type="Pfam" id="PF00196">
    <property type="entry name" value="GerE"/>
    <property type="match status" value="1"/>
</dbReference>
<dbReference type="GO" id="GO:0005524">
    <property type="term" value="F:ATP binding"/>
    <property type="evidence" value="ECO:0007669"/>
    <property type="project" value="UniProtKB-KW"/>
</dbReference>
<organism evidence="4 5">
    <name type="scientific">Streptomyces griseoruber</name>
    <dbReference type="NCBI Taxonomy" id="1943"/>
    <lineage>
        <taxon>Bacteria</taxon>
        <taxon>Bacillati</taxon>
        <taxon>Actinomycetota</taxon>
        <taxon>Actinomycetes</taxon>
        <taxon>Kitasatosporales</taxon>
        <taxon>Streptomycetaceae</taxon>
        <taxon>Streptomyces</taxon>
    </lineage>
</organism>
<dbReference type="Gene3D" id="1.10.10.10">
    <property type="entry name" value="Winged helix-like DNA-binding domain superfamily/Winged helix DNA-binding domain"/>
    <property type="match status" value="1"/>
</dbReference>
<dbReference type="PANTHER" id="PTHR16305:SF35">
    <property type="entry name" value="TRANSCRIPTIONAL ACTIVATOR DOMAIN"/>
    <property type="match status" value="1"/>
</dbReference>
<dbReference type="GO" id="GO:0006355">
    <property type="term" value="P:regulation of DNA-templated transcription"/>
    <property type="evidence" value="ECO:0007669"/>
    <property type="project" value="InterPro"/>
</dbReference>
<evidence type="ECO:0000256" key="1">
    <source>
        <dbReference type="ARBA" id="ARBA00022741"/>
    </source>
</evidence>
<feature type="domain" description="HTH luxR-type" evidence="3">
    <location>
        <begin position="874"/>
        <end position="939"/>
    </location>
</feature>
<dbReference type="SMART" id="SM00421">
    <property type="entry name" value="HTH_LUXR"/>
    <property type="match status" value="1"/>
</dbReference>
<dbReference type="InterPro" id="IPR027417">
    <property type="entry name" value="P-loop_NTPase"/>
</dbReference>
<reference evidence="4 5" key="1">
    <citation type="submission" date="2015-10" db="EMBL/GenBank/DDBJ databases">
        <title>Draft genome sequence of Streptomyces griseoruber DSM 40281, type strain for the species Streptomyces griseoruber.</title>
        <authorList>
            <person name="Ruckert C."/>
            <person name="Winkler A."/>
            <person name="Kalinowski J."/>
            <person name="Kampfer P."/>
            <person name="Glaeser S."/>
        </authorList>
    </citation>
    <scope>NUCLEOTIDE SEQUENCE [LARGE SCALE GENOMIC DNA]</scope>
    <source>
        <strain evidence="4 5">DSM 40281</strain>
    </source>
</reference>
<accession>A0A101SKX8</accession>
<proteinExistence type="predicted"/>
<comment type="caution">
    <text evidence="4">The sequence shown here is derived from an EMBL/GenBank/DDBJ whole genome shotgun (WGS) entry which is preliminary data.</text>
</comment>
<dbReference type="InterPro" id="IPR036388">
    <property type="entry name" value="WH-like_DNA-bd_sf"/>
</dbReference>
<dbReference type="Pfam" id="PF13191">
    <property type="entry name" value="AAA_16"/>
    <property type="match status" value="1"/>
</dbReference>
<dbReference type="GO" id="GO:0003677">
    <property type="term" value="F:DNA binding"/>
    <property type="evidence" value="ECO:0007669"/>
    <property type="project" value="InterPro"/>
</dbReference>
<dbReference type="OrthoDB" id="3178131at2"/>
<keyword evidence="5" id="KW-1185">Reference proteome</keyword>
<dbReference type="PANTHER" id="PTHR16305">
    <property type="entry name" value="TESTICULAR SOLUBLE ADENYLYL CYCLASE"/>
    <property type="match status" value="1"/>
</dbReference>
<dbReference type="STRING" id="1943.AQJ64_39680"/>
<dbReference type="CDD" id="cd06170">
    <property type="entry name" value="LuxR_C_like"/>
    <property type="match status" value="1"/>
</dbReference>
<dbReference type="InterPro" id="IPR041664">
    <property type="entry name" value="AAA_16"/>
</dbReference>
<evidence type="ECO:0000313" key="5">
    <source>
        <dbReference type="Proteomes" id="UP000052982"/>
    </source>
</evidence>
<dbReference type="PRINTS" id="PR00038">
    <property type="entry name" value="HTHLUXR"/>
</dbReference>
<evidence type="ECO:0000313" key="4">
    <source>
        <dbReference type="EMBL" id="KUN76107.1"/>
    </source>
</evidence>